<dbReference type="SUPFAM" id="SSF56219">
    <property type="entry name" value="DNase I-like"/>
    <property type="match status" value="1"/>
</dbReference>
<accession>A0AAN9EGE0</accession>
<dbReference type="InterPro" id="IPR036691">
    <property type="entry name" value="Endo/exonu/phosph_ase_sf"/>
</dbReference>
<reference evidence="2 3" key="1">
    <citation type="submission" date="2024-01" db="EMBL/GenBank/DDBJ databases">
        <title>The genomes of 5 underutilized Papilionoideae crops provide insights into root nodulation and disease resistanc.</title>
        <authorList>
            <person name="Yuan L."/>
        </authorList>
    </citation>
    <scope>NUCLEOTIDE SEQUENCE [LARGE SCALE GENOMIC DNA]</scope>
    <source>
        <strain evidence="2">ZHUSHIDOU_FW_LH</strain>
        <tissue evidence="2">Leaf</tissue>
    </source>
</reference>
<dbReference type="EMBL" id="JAYWIO010000006">
    <property type="protein sequence ID" value="KAK7255751.1"/>
    <property type="molecule type" value="Genomic_DNA"/>
</dbReference>
<sequence>MEKLDFVFFANSGSHAPSSNEPPDRGRGFDNGGRRWASFKEVSFPKPRRDLLAEKLGRLESCKEVSSKFLPSSSMPGIVNNVTASAKPTMDADIPKLKERDDPKVANVKDGKTSQEGNSGGLWVLAPNDSYVYSVVDSVRHAISVEVSKGGSSWLVTAIYASPTPAGRHPLWDYLVNFRGSVSVPWLMLGDFNDISHPSEVKRGNFYSTPSPSFNNMMMACNIVDLGNIGCKFSWVHN</sequence>
<dbReference type="PANTHER" id="PTHR35218:SF9">
    <property type="entry name" value="ENDONUCLEASE_EXONUCLEASE_PHOSPHATASE DOMAIN-CONTAINING PROTEIN"/>
    <property type="match status" value="1"/>
</dbReference>
<evidence type="ECO:0000313" key="3">
    <source>
        <dbReference type="Proteomes" id="UP001372338"/>
    </source>
</evidence>
<dbReference type="PANTHER" id="PTHR35218">
    <property type="entry name" value="RNASE H DOMAIN-CONTAINING PROTEIN"/>
    <property type="match status" value="1"/>
</dbReference>
<gene>
    <name evidence="2" type="ORF">RIF29_29170</name>
</gene>
<keyword evidence="3" id="KW-1185">Reference proteome</keyword>
<proteinExistence type="predicted"/>
<organism evidence="2 3">
    <name type="scientific">Crotalaria pallida</name>
    <name type="common">Smooth rattlebox</name>
    <name type="synonym">Crotalaria striata</name>
    <dbReference type="NCBI Taxonomy" id="3830"/>
    <lineage>
        <taxon>Eukaryota</taxon>
        <taxon>Viridiplantae</taxon>
        <taxon>Streptophyta</taxon>
        <taxon>Embryophyta</taxon>
        <taxon>Tracheophyta</taxon>
        <taxon>Spermatophyta</taxon>
        <taxon>Magnoliopsida</taxon>
        <taxon>eudicotyledons</taxon>
        <taxon>Gunneridae</taxon>
        <taxon>Pentapetalae</taxon>
        <taxon>rosids</taxon>
        <taxon>fabids</taxon>
        <taxon>Fabales</taxon>
        <taxon>Fabaceae</taxon>
        <taxon>Papilionoideae</taxon>
        <taxon>50 kb inversion clade</taxon>
        <taxon>genistoids sensu lato</taxon>
        <taxon>core genistoids</taxon>
        <taxon>Crotalarieae</taxon>
        <taxon>Crotalaria</taxon>
    </lineage>
</organism>
<protein>
    <submittedName>
        <fullName evidence="2">Uncharacterized protein</fullName>
    </submittedName>
</protein>
<dbReference type="Proteomes" id="UP001372338">
    <property type="component" value="Unassembled WGS sequence"/>
</dbReference>
<feature type="compositionally biased region" description="Polar residues" evidence="1">
    <location>
        <begin position="12"/>
        <end position="21"/>
    </location>
</feature>
<dbReference type="Gene3D" id="3.60.10.10">
    <property type="entry name" value="Endonuclease/exonuclease/phosphatase"/>
    <property type="match status" value="1"/>
</dbReference>
<evidence type="ECO:0000313" key="2">
    <source>
        <dbReference type="EMBL" id="KAK7255751.1"/>
    </source>
</evidence>
<name>A0AAN9EGE0_CROPI</name>
<feature type="region of interest" description="Disordered" evidence="1">
    <location>
        <begin position="12"/>
        <end position="32"/>
    </location>
</feature>
<comment type="caution">
    <text evidence="2">The sequence shown here is derived from an EMBL/GenBank/DDBJ whole genome shotgun (WGS) entry which is preliminary data.</text>
</comment>
<evidence type="ECO:0000256" key="1">
    <source>
        <dbReference type="SAM" id="MobiDB-lite"/>
    </source>
</evidence>
<dbReference type="AlphaFoldDB" id="A0AAN9EGE0"/>